<evidence type="ECO:0000259" key="2">
    <source>
        <dbReference type="PROSITE" id="PS50137"/>
    </source>
</evidence>
<dbReference type="CDD" id="cd00048">
    <property type="entry name" value="DSRM_SF"/>
    <property type="match status" value="1"/>
</dbReference>
<dbReference type="Pfam" id="PF00773">
    <property type="entry name" value="RNB"/>
    <property type="match status" value="1"/>
</dbReference>
<dbReference type="SUPFAM" id="SSF50249">
    <property type="entry name" value="Nucleic acid-binding proteins"/>
    <property type="match status" value="1"/>
</dbReference>
<organism evidence="3 4">
    <name type="scientific">Acaryochloris marina (strain MBIC 11017)</name>
    <dbReference type="NCBI Taxonomy" id="329726"/>
    <lineage>
        <taxon>Bacteria</taxon>
        <taxon>Bacillati</taxon>
        <taxon>Cyanobacteriota</taxon>
        <taxon>Cyanophyceae</taxon>
        <taxon>Acaryochloridales</taxon>
        <taxon>Acaryochloridaceae</taxon>
        <taxon>Acaryochloris</taxon>
    </lineage>
</organism>
<dbReference type="KEGG" id="amr:AM1_E0095"/>
<gene>
    <name evidence="3" type="ordered locus">AM1_E0095</name>
</gene>
<evidence type="ECO:0000256" key="1">
    <source>
        <dbReference type="PROSITE-ProRule" id="PRU00266"/>
    </source>
</evidence>
<dbReference type="GO" id="GO:0003723">
    <property type="term" value="F:RNA binding"/>
    <property type="evidence" value="ECO:0007669"/>
    <property type="project" value="UniProtKB-UniRule"/>
</dbReference>
<dbReference type="InterPro" id="IPR001900">
    <property type="entry name" value="RNase_II/R"/>
</dbReference>
<dbReference type="GO" id="GO:0005829">
    <property type="term" value="C:cytosol"/>
    <property type="evidence" value="ECO:0007669"/>
    <property type="project" value="TreeGrafter"/>
</dbReference>
<evidence type="ECO:0000313" key="3">
    <source>
        <dbReference type="EMBL" id="ABW32864.1"/>
    </source>
</evidence>
<dbReference type="SMART" id="SM00955">
    <property type="entry name" value="RNB"/>
    <property type="match status" value="1"/>
</dbReference>
<dbReference type="InterPro" id="IPR012340">
    <property type="entry name" value="NA-bd_OB-fold"/>
</dbReference>
<name>A8ZPC8_ACAM1</name>
<dbReference type="GO" id="GO:0006402">
    <property type="term" value="P:mRNA catabolic process"/>
    <property type="evidence" value="ECO:0007669"/>
    <property type="project" value="TreeGrafter"/>
</dbReference>
<dbReference type="AlphaFoldDB" id="A8ZPC8"/>
<dbReference type="RefSeq" id="WP_012167988.1">
    <property type="nucleotide sequence ID" value="NC_009930.1"/>
</dbReference>
<accession>A8ZPC8</accession>
<dbReference type="GO" id="GO:0004540">
    <property type="term" value="F:RNA nuclease activity"/>
    <property type="evidence" value="ECO:0007669"/>
    <property type="project" value="InterPro"/>
</dbReference>
<dbReference type="Pfam" id="PF00035">
    <property type="entry name" value="dsrm"/>
    <property type="match status" value="1"/>
</dbReference>
<geneLocation type="plasmid" evidence="3 4">
    <name>pREB5</name>
</geneLocation>
<feature type="domain" description="DRBM" evidence="2">
    <location>
        <begin position="544"/>
        <end position="611"/>
    </location>
</feature>
<protein>
    <submittedName>
        <fullName evidence="3">Exoribonuclease II</fullName>
    </submittedName>
</protein>
<dbReference type="Proteomes" id="UP000000268">
    <property type="component" value="Plasmid pREB5"/>
</dbReference>
<dbReference type="InterPro" id="IPR050180">
    <property type="entry name" value="RNR_Ribonuclease"/>
</dbReference>
<keyword evidence="1" id="KW-0694">RNA-binding</keyword>
<dbReference type="InterPro" id="IPR014720">
    <property type="entry name" value="dsRBD_dom"/>
</dbReference>
<dbReference type="SUPFAM" id="SSF54768">
    <property type="entry name" value="dsRNA-binding domain-like"/>
    <property type="match status" value="1"/>
</dbReference>
<keyword evidence="4" id="KW-1185">Reference proteome</keyword>
<dbReference type="EMBL" id="CP000842">
    <property type="protein sequence ID" value="ABW32864.1"/>
    <property type="molecule type" value="Genomic_DNA"/>
</dbReference>
<dbReference type="OrthoDB" id="9764149at2"/>
<proteinExistence type="predicted"/>
<sequence>MPRKPFSKSVIEEAETIALHTSINQRPQVPGITIDGAHSRDLDDAIWIEEKEHLTTLSVHIADVAELVQPGSLVDQEARSRIQTLYFRHNNTPMLPRCLSEDKLSLLEHQLRPTITLEITLNQSAEIQNVEVYESRLSSHKRFTYEQADEALMDISRPDSNFIYRCWQWAEQLYQRRIQSKNFDGLTLPEGYYLDENGNLLSTDFARYQSYLIIQEFMILANTAMAQWLDQHNIPAIYRNHMHRAIGPEQTHQFAALVNAQSEEDTRRVLMSWLNPAEYGPEPHGHFALNLSAYCHFTSPIRRYPDLINHRMVKAHLKGQSYPYSIEDIQALSQHIEATIQAQEETHKTYCKAQQRQLYEAQLQSPEIIAQLPQGEFSLLLRFALEDQQGENLKAEAETRLQSGNVTVEDLFVLLLLGDELQLQEQVLEYLGDHLYDAASIVSIALNQIEAWHSSAYVEVSQEPPFMTWLEILIGEQLWTTAKPGISMNKTGAKHQACLAWLKAKFEGTLVHPEHREAPPIPQPSAPKPPPVIHKLRQYQEGHNCLSLLMELCQGLQWPQAEFEIVEHEQGFHCECRLKVDDEVIIGSGIASSKKTAKHRAARPVVEQLQKTLAQDESLVAAC</sequence>
<dbReference type="SMART" id="SM00358">
    <property type="entry name" value="DSRM"/>
    <property type="match status" value="1"/>
</dbReference>
<reference evidence="3 4" key="1">
    <citation type="journal article" date="2008" name="Proc. Natl. Acad. Sci. U.S.A.">
        <title>Niche adaptation and genome expansion in the chlorophyll d-producing cyanobacterium Acaryochloris marina.</title>
        <authorList>
            <person name="Swingley W.D."/>
            <person name="Chen M."/>
            <person name="Cheung P.C."/>
            <person name="Conrad A.L."/>
            <person name="Dejesa L.C."/>
            <person name="Hao J."/>
            <person name="Honchak B.M."/>
            <person name="Karbach L.E."/>
            <person name="Kurdoglu A."/>
            <person name="Lahiri S."/>
            <person name="Mastrian S.D."/>
            <person name="Miyashita H."/>
            <person name="Page L."/>
            <person name="Ramakrishna P."/>
            <person name="Satoh S."/>
            <person name="Sattley W.M."/>
            <person name="Shimada Y."/>
            <person name="Taylor H.L."/>
            <person name="Tomo T."/>
            <person name="Tsuchiya T."/>
            <person name="Wang Z.T."/>
            <person name="Raymond J."/>
            <person name="Mimuro M."/>
            <person name="Blankenship R.E."/>
            <person name="Touchman J.W."/>
        </authorList>
    </citation>
    <scope>NUCLEOTIDE SEQUENCE [LARGE SCALE GENOMIC DNA]</scope>
    <source>
        <strain evidence="4">MBIC 11017</strain>
        <plasmid evidence="4">Plasmid pREB5</plasmid>
    </source>
</reference>
<dbReference type="PANTHER" id="PTHR23355:SF37">
    <property type="entry name" value="EXORIBONUCLEASE 2"/>
    <property type="match status" value="1"/>
</dbReference>
<keyword evidence="3" id="KW-0614">Plasmid</keyword>
<dbReference type="HOGENOM" id="CLU_020724_0_0_3"/>
<evidence type="ECO:0000313" key="4">
    <source>
        <dbReference type="Proteomes" id="UP000000268"/>
    </source>
</evidence>
<dbReference type="Gene3D" id="3.30.160.20">
    <property type="match status" value="1"/>
</dbReference>
<dbReference type="PANTHER" id="PTHR23355">
    <property type="entry name" value="RIBONUCLEASE"/>
    <property type="match status" value="1"/>
</dbReference>
<dbReference type="PROSITE" id="PS50137">
    <property type="entry name" value="DS_RBD"/>
    <property type="match status" value="1"/>
</dbReference>